<dbReference type="InterPro" id="IPR029063">
    <property type="entry name" value="SAM-dependent_MTases_sf"/>
</dbReference>
<dbReference type="Pfam" id="PF05050">
    <property type="entry name" value="Methyltransf_21"/>
    <property type="match status" value="1"/>
</dbReference>
<feature type="domain" description="Methyltransferase FkbM" evidence="1">
    <location>
        <begin position="106"/>
        <end position="241"/>
    </location>
</feature>
<dbReference type="SUPFAM" id="SSF53335">
    <property type="entry name" value="S-adenosyl-L-methionine-dependent methyltransferases"/>
    <property type="match status" value="1"/>
</dbReference>
<dbReference type="STRING" id="550983.A4R26_21315"/>
<reference evidence="3" key="1">
    <citation type="submission" date="2016-04" db="EMBL/GenBank/DDBJ databases">
        <authorList>
            <person name="Chen L."/>
            <person name="Zhuang W."/>
            <person name="Wang G."/>
        </authorList>
    </citation>
    <scope>NUCLEOTIDE SEQUENCE [LARGE SCALE GENOMIC DNA]</scope>
    <source>
        <strain evidence="3">208</strain>
    </source>
</reference>
<dbReference type="PANTHER" id="PTHR34203">
    <property type="entry name" value="METHYLTRANSFERASE, FKBM FAMILY PROTEIN"/>
    <property type="match status" value="1"/>
</dbReference>
<dbReference type="InterPro" id="IPR052514">
    <property type="entry name" value="SAM-dependent_MTase"/>
</dbReference>
<dbReference type="NCBIfam" id="TIGR01444">
    <property type="entry name" value="fkbM_fam"/>
    <property type="match status" value="1"/>
</dbReference>
<dbReference type="Gene3D" id="3.40.50.150">
    <property type="entry name" value="Vaccinia Virus protein VP39"/>
    <property type="match status" value="1"/>
</dbReference>
<evidence type="ECO:0000313" key="3">
    <source>
        <dbReference type="Proteomes" id="UP000192276"/>
    </source>
</evidence>
<keyword evidence="3" id="KW-1185">Reference proteome</keyword>
<name>A0A1V9FLZ0_9BACT</name>
<dbReference type="InterPro" id="IPR006342">
    <property type="entry name" value="FkbM_mtfrase"/>
</dbReference>
<dbReference type="PANTHER" id="PTHR34203:SF15">
    <property type="entry name" value="SLL1173 PROTEIN"/>
    <property type="match status" value="1"/>
</dbReference>
<sequence>MPAISHIWTRTKTAIGKLFFCYRVTVNTTSFLKLIINTKRSKWPHKNPSPIDVDNASAYLFQFNKQQQPFYLRTYAGDLQIFYDIFWRSIYQFPDPLFKRAKTIVDLGGHIGFTAAWLHWHCPNAKVYTVEADESNYALLTKNLQPQLANGVIIADHAAISNSNGTVYLQRSKHSYNSQLSGMVTNFPVPGIRLQQFLQQHRLTHIDLIKIDIEGAEFFLFTDDTEWLTITDTIIVEIHSEENLQLFTKAVTPYGFIIEEKNLEHESLYVAYKHYQ</sequence>
<evidence type="ECO:0000259" key="1">
    <source>
        <dbReference type="Pfam" id="PF05050"/>
    </source>
</evidence>
<dbReference type="AlphaFoldDB" id="A0A1V9FLZ0"/>
<dbReference type="Proteomes" id="UP000192276">
    <property type="component" value="Unassembled WGS sequence"/>
</dbReference>
<gene>
    <name evidence="2" type="ORF">A4R26_21315</name>
</gene>
<protein>
    <recommendedName>
        <fullName evidence="1">Methyltransferase FkbM domain-containing protein</fullName>
    </recommendedName>
</protein>
<comment type="caution">
    <text evidence="2">The sequence shown here is derived from an EMBL/GenBank/DDBJ whole genome shotgun (WGS) entry which is preliminary data.</text>
</comment>
<dbReference type="OrthoDB" id="9785375at2"/>
<accession>A0A1V9FLZ0</accession>
<dbReference type="EMBL" id="LWBP01000178">
    <property type="protein sequence ID" value="OQP59360.1"/>
    <property type="molecule type" value="Genomic_DNA"/>
</dbReference>
<organism evidence="2 3">
    <name type="scientific">Niastella populi</name>
    <dbReference type="NCBI Taxonomy" id="550983"/>
    <lineage>
        <taxon>Bacteria</taxon>
        <taxon>Pseudomonadati</taxon>
        <taxon>Bacteroidota</taxon>
        <taxon>Chitinophagia</taxon>
        <taxon>Chitinophagales</taxon>
        <taxon>Chitinophagaceae</taxon>
        <taxon>Niastella</taxon>
    </lineage>
</organism>
<evidence type="ECO:0000313" key="2">
    <source>
        <dbReference type="EMBL" id="OQP59360.1"/>
    </source>
</evidence>
<proteinExistence type="predicted"/>